<dbReference type="EMBL" id="QGNW01001879">
    <property type="protein sequence ID" value="RVW28745.1"/>
    <property type="molecule type" value="Genomic_DNA"/>
</dbReference>
<gene>
    <name evidence="1" type="ORF">CK203_089263</name>
</gene>
<evidence type="ECO:0000313" key="1">
    <source>
        <dbReference type="EMBL" id="RVW28745.1"/>
    </source>
</evidence>
<reference evidence="1 2" key="1">
    <citation type="journal article" date="2018" name="PLoS Genet.">
        <title>Population sequencing reveals clonal diversity and ancestral inbreeding in the grapevine cultivar Chardonnay.</title>
        <authorList>
            <person name="Roach M.J."/>
            <person name="Johnson D.L."/>
            <person name="Bohlmann J."/>
            <person name="van Vuuren H.J."/>
            <person name="Jones S.J."/>
            <person name="Pretorius I.S."/>
            <person name="Schmidt S.A."/>
            <person name="Borneman A.R."/>
        </authorList>
    </citation>
    <scope>NUCLEOTIDE SEQUENCE [LARGE SCALE GENOMIC DNA]</scope>
    <source>
        <strain evidence="2">cv. Chardonnay</strain>
        <tissue evidence="1">Leaf</tissue>
    </source>
</reference>
<dbReference type="Proteomes" id="UP000288805">
    <property type="component" value="Unassembled WGS sequence"/>
</dbReference>
<comment type="caution">
    <text evidence="1">The sequence shown here is derived from an EMBL/GenBank/DDBJ whole genome shotgun (WGS) entry which is preliminary data.</text>
</comment>
<accession>A0A438CZX7</accession>
<name>A0A438CZX7_VITVI</name>
<organism evidence="1 2">
    <name type="scientific">Vitis vinifera</name>
    <name type="common">Grape</name>
    <dbReference type="NCBI Taxonomy" id="29760"/>
    <lineage>
        <taxon>Eukaryota</taxon>
        <taxon>Viridiplantae</taxon>
        <taxon>Streptophyta</taxon>
        <taxon>Embryophyta</taxon>
        <taxon>Tracheophyta</taxon>
        <taxon>Spermatophyta</taxon>
        <taxon>Magnoliopsida</taxon>
        <taxon>eudicotyledons</taxon>
        <taxon>Gunneridae</taxon>
        <taxon>Pentapetalae</taxon>
        <taxon>rosids</taxon>
        <taxon>Vitales</taxon>
        <taxon>Vitaceae</taxon>
        <taxon>Viteae</taxon>
        <taxon>Vitis</taxon>
    </lineage>
</organism>
<evidence type="ECO:0000313" key="2">
    <source>
        <dbReference type="Proteomes" id="UP000288805"/>
    </source>
</evidence>
<proteinExistence type="predicted"/>
<protein>
    <submittedName>
        <fullName evidence="1">Uncharacterized protein</fullName>
    </submittedName>
</protein>
<dbReference type="AlphaFoldDB" id="A0A438CZX7"/>
<sequence>MARERKSENKAVSEGEVGVEAIARAVERMRGKDGGPSLEVLLRTDDGTKGQYSGRVRPRILVWALSWSGPTIRLGRRHNGLQGL</sequence>